<proteinExistence type="predicted"/>
<dbReference type="OrthoDB" id="1937804at2759"/>
<evidence type="ECO:0000313" key="3">
    <source>
        <dbReference type="Proteomes" id="UP000283530"/>
    </source>
</evidence>
<accession>A0A443Q513</accession>
<dbReference type="AlphaFoldDB" id="A0A443Q513"/>
<comment type="caution">
    <text evidence="2">The sequence shown here is derived from an EMBL/GenBank/DDBJ whole genome shotgun (WGS) entry which is preliminary data.</text>
</comment>
<feature type="compositionally biased region" description="Basic and acidic residues" evidence="1">
    <location>
        <begin position="65"/>
        <end position="85"/>
    </location>
</feature>
<keyword evidence="3" id="KW-1185">Reference proteome</keyword>
<organism evidence="2 3">
    <name type="scientific">Cinnamomum micranthum f. kanehirae</name>
    <dbReference type="NCBI Taxonomy" id="337451"/>
    <lineage>
        <taxon>Eukaryota</taxon>
        <taxon>Viridiplantae</taxon>
        <taxon>Streptophyta</taxon>
        <taxon>Embryophyta</taxon>
        <taxon>Tracheophyta</taxon>
        <taxon>Spermatophyta</taxon>
        <taxon>Magnoliopsida</taxon>
        <taxon>Magnoliidae</taxon>
        <taxon>Laurales</taxon>
        <taxon>Lauraceae</taxon>
        <taxon>Cinnamomum</taxon>
    </lineage>
</organism>
<dbReference type="Proteomes" id="UP000283530">
    <property type="component" value="Unassembled WGS sequence"/>
</dbReference>
<evidence type="ECO:0000256" key="1">
    <source>
        <dbReference type="SAM" id="MobiDB-lite"/>
    </source>
</evidence>
<dbReference type="EMBL" id="QPKB01000529">
    <property type="protein sequence ID" value="RWR98096.1"/>
    <property type="molecule type" value="Genomic_DNA"/>
</dbReference>
<feature type="region of interest" description="Disordered" evidence="1">
    <location>
        <begin position="56"/>
        <end position="104"/>
    </location>
</feature>
<name>A0A443Q513_9MAGN</name>
<gene>
    <name evidence="2" type="ORF">CKAN_02759100</name>
</gene>
<protein>
    <submittedName>
        <fullName evidence="2">Uncharacterized protein</fullName>
    </submittedName>
</protein>
<evidence type="ECO:0000313" key="2">
    <source>
        <dbReference type="EMBL" id="RWR98096.1"/>
    </source>
</evidence>
<sequence>MFPLHLHFSHLSMLSVPSSSKCITMNHYLSNLDVPRTSRIRPTASNRRLRQKLVVDNDEDDKEVVEEHPKAQEQTEVHKQVEEVCQRTSTGGQDRTGEIPGGPTSLSLLRSFRTHIATSIWQKQERPPLKCLSHAQKISV</sequence>
<reference evidence="2 3" key="1">
    <citation type="journal article" date="2019" name="Nat. Plants">
        <title>Stout camphor tree genome fills gaps in understanding of flowering plant genome evolution.</title>
        <authorList>
            <person name="Chaw S.M."/>
            <person name="Liu Y.C."/>
            <person name="Wu Y.W."/>
            <person name="Wang H.Y."/>
            <person name="Lin C.I."/>
            <person name="Wu C.S."/>
            <person name="Ke H.M."/>
            <person name="Chang L.Y."/>
            <person name="Hsu C.Y."/>
            <person name="Yang H.T."/>
            <person name="Sudianto E."/>
            <person name="Hsu M.H."/>
            <person name="Wu K.P."/>
            <person name="Wang L.N."/>
            <person name="Leebens-Mack J.H."/>
            <person name="Tsai I.J."/>
        </authorList>
    </citation>
    <scope>NUCLEOTIDE SEQUENCE [LARGE SCALE GENOMIC DNA]</scope>
    <source>
        <strain evidence="3">cv. Chaw 1501</strain>
        <tissue evidence="2">Young leaves</tissue>
    </source>
</reference>